<evidence type="ECO:0000313" key="1">
    <source>
        <dbReference type="EMBL" id="MBX28421.1"/>
    </source>
</evidence>
<proteinExistence type="predicted"/>
<protein>
    <submittedName>
        <fullName evidence="1">Uncharacterized protein</fullName>
    </submittedName>
</protein>
<dbReference type="AlphaFoldDB" id="A0A2P2MDY1"/>
<organism evidence="1">
    <name type="scientific">Rhizophora mucronata</name>
    <name type="common">Asiatic mangrove</name>
    <dbReference type="NCBI Taxonomy" id="61149"/>
    <lineage>
        <taxon>Eukaryota</taxon>
        <taxon>Viridiplantae</taxon>
        <taxon>Streptophyta</taxon>
        <taxon>Embryophyta</taxon>
        <taxon>Tracheophyta</taxon>
        <taxon>Spermatophyta</taxon>
        <taxon>Magnoliopsida</taxon>
        <taxon>eudicotyledons</taxon>
        <taxon>Gunneridae</taxon>
        <taxon>Pentapetalae</taxon>
        <taxon>rosids</taxon>
        <taxon>fabids</taxon>
        <taxon>Malpighiales</taxon>
        <taxon>Rhizophoraceae</taxon>
        <taxon>Rhizophora</taxon>
    </lineage>
</organism>
<name>A0A2P2MDY1_RHIMU</name>
<accession>A0A2P2MDY1</accession>
<dbReference type="EMBL" id="GGEC01047937">
    <property type="protein sequence ID" value="MBX28421.1"/>
    <property type="molecule type" value="Transcribed_RNA"/>
</dbReference>
<reference evidence="1" key="1">
    <citation type="submission" date="2018-02" db="EMBL/GenBank/DDBJ databases">
        <title>Rhizophora mucronata_Transcriptome.</title>
        <authorList>
            <person name="Meera S.P."/>
            <person name="Sreeshan A."/>
            <person name="Augustine A."/>
        </authorList>
    </citation>
    <scope>NUCLEOTIDE SEQUENCE</scope>
    <source>
        <tissue evidence="1">Leaf</tissue>
    </source>
</reference>
<sequence>MIEMTTVHNTNFTFHNQKP</sequence>